<keyword evidence="2" id="KW-1185">Reference proteome</keyword>
<accession>A0AA40HYC7</accession>
<dbReference type="SUPFAM" id="SSF53098">
    <property type="entry name" value="Ribonuclease H-like"/>
    <property type="match status" value="1"/>
</dbReference>
<name>A0AA40HYC7_CNENI</name>
<evidence type="ECO:0000313" key="2">
    <source>
        <dbReference type="Proteomes" id="UP001177744"/>
    </source>
</evidence>
<gene>
    <name evidence="1" type="ORF">QTO34_018178</name>
</gene>
<reference evidence="1" key="1">
    <citation type="submission" date="2023-06" db="EMBL/GenBank/DDBJ databases">
        <title>Reference genome for the Northern bat (Eptesicus nilssonii), a most northern bat species.</title>
        <authorList>
            <person name="Laine V.N."/>
            <person name="Pulliainen A.T."/>
            <person name="Lilley T.M."/>
        </authorList>
    </citation>
    <scope>NUCLEOTIDE SEQUENCE</scope>
    <source>
        <strain evidence="1">BLF_Eptnil</strain>
        <tissue evidence="1">Kidney</tissue>
    </source>
</reference>
<proteinExistence type="predicted"/>
<dbReference type="Proteomes" id="UP001177744">
    <property type="component" value="Unassembled WGS sequence"/>
</dbReference>
<sequence>MVSCCTYHISAWGLKGRDSGRGVKVEAQGPRCCPGPRANHPMTMDRVEKNIKERNIYGFTSIITAGIEKPQCVICCEVLSAKSMKPNKLKCHFDSKHLRFASKDTNYFRSKADGLKKARLDTGGKYHKQNVAAIEASYLVALRIARAMKPHTIVEDLLLPAAKDIVRVTIGDEFVMKLSAIFLSNDTVRRRIDDMSADILDQVIQEIKFAPLPIFSIQLDVSTDIANCSQLLVYVKYINDGNFRDEFLFCKPLETTTTARDVSDTVGSFLKEHKISWEKVCGVCTDGAPAMRGCRSGFQHLVLNESPKVIGTHCMIHRQILAMKMLPQELQKWLSRGKVLKRVFELHDELKTFFNRKARPQFEALFSDKSELQKIAYLVDIFAILNELNLSLQGPNATCLDLSEKIRSLQMKLQL</sequence>
<comment type="caution">
    <text evidence="1">The sequence shown here is derived from an EMBL/GenBank/DDBJ whole genome shotgun (WGS) entry which is preliminary data.</text>
</comment>
<dbReference type="AlphaFoldDB" id="A0AA40HYC7"/>
<dbReference type="EMBL" id="JAULJE010000008">
    <property type="protein sequence ID" value="KAK1339624.1"/>
    <property type="molecule type" value="Genomic_DNA"/>
</dbReference>
<dbReference type="PANTHER" id="PTHR45913">
    <property type="entry name" value="EPM2A-INTERACTING PROTEIN 1"/>
    <property type="match status" value="1"/>
</dbReference>
<organism evidence="1 2">
    <name type="scientific">Cnephaeus nilssonii</name>
    <name type="common">Northern bat</name>
    <name type="synonym">Eptesicus nilssonii</name>
    <dbReference type="NCBI Taxonomy" id="3371016"/>
    <lineage>
        <taxon>Eukaryota</taxon>
        <taxon>Metazoa</taxon>
        <taxon>Chordata</taxon>
        <taxon>Craniata</taxon>
        <taxon>Vertebrata</taxon>
        <taxon>Euteleostomi</taxon>
        <taxon>Mammalia</taxon>
        <taxon>Eutheria</taxon>
        <taxon>Laurasiatheria</taxon>
        <taxon>Chiroptera</taxon>
        <taxon>Yangochiroptera</taxon>
        <taxon>Vespertilionidae</taxon>
        <taxon>Cnephaeus</taxon>
    </lineage>
</organism>
<protein>
    <recommendedName>
        <fullName evidence="3">DUF4371 domain-containing protein</fullName>
    </recommendedName>
</protein>
<evidence type="ECO:0008006" key="3">
    <source>
        <dbReference type="Google" id="ProtNLM"/>
    </source>
</evidence>
<evidence type="ECO:0000313" key="1">
    <source>
        <dbReference type="EMBL" id="KAK1339624.1"/>
    </source>
</evidence>
<dbReference type="InterPro" id="IPR012337">
    <property type="entry name" value="RNaseH-like_sf"/>
</dbReference>
<dbReference type="PANTHER" id="PTHR45913:SF22">
    <property type="entry name" value="SCAN BOX DOMAIN-CONTAINING PROTEIN"/>
    <property type="match status" value="1"/>
</dbReference>